<comment type="subcellular location">
    <subcellularLocation>
        <location evidence="1">Nucleus</location>
    </subcellularLocation>
</comment>
<dbReference type="EMBL" id="AOGT01001738">
    <property type="protein sequence ID" value="EMG47054.1"/>
    <property type="molecule type" value="Genomic_DNA"/>
</dbReference>
<feature type="compositionally biased region" description="Low complexity" evidence="4">
    <location>
        <begin position="364"/>
        <end position="387"/>
    </location>
</feature>
<keyword evidence="2" id="KW-0479">Metal-binding</keyword>
<feature type="compositionally biased region" description="Low complexity" evidence="4">
    <location>
        <begin position="13"/>
        <end position="28"/>
    </location>
</feature>
<comment type="caution">
    <text evidence="6">The sequence shown here is derived from an EMBL/GenBank/DDBJ whole genome shotgun (WGS) entry which is preliminary data.</text>
</comment>
<dbReference type="AlphaFoldDB" id="M3JXB5"/>
<dbReference type="HOGENOM" id="CLU_012844_0_0_1"/>
<feature type="compositionally biased region" description="Polar residues" evidence="4">
    <location>
        <begin position="1"/>
        <end position="12"/>
    </location>
</feature>
<dbReference type="GO" id="GO:0005634">
    <property type="term" value="C:nucleus"/>
    <property type="evidence" value="ECO:0007669"/>
    <property type="project" value="UniProtKB-SubCell"/>
</dbReference>
<dbReference type="STRING" id="1245528.M3JXB5"/>
<dbReference type="GO" id="GO:0008270">
    <property type="term" value="F:zinc ion binding"/>
    <property type="evidence" value="ECO:0007669"/>
    <property type="project" value="InterPro"/>
</dbReference>
<evidence type="ECO:0000313" key="7">
    <source>
        <dbReference type="Proteomes" id="UP000011777"/>
    </source>
</evidence>
<evidence type="ECO:0000256" key="2">
    <source>
        <dbReference type="ARBA" id="ARBA00022723"/>
    </source>
</evidence>
<reference evidence="6 7" key="1">
    <citation type="submission" date="2013-02" db="EMBL/GenBank/DDBJ databases">
        <title>Genome sequence of Candida maltosa Xu316, a potential industrial strain for xylitol and ethanol production.</title>
        <authorList>
            <person name="Yu J."/>
            <person name="Wang Q."/>
            <person name="Geng X."/>
            <person name="Bao W."/>
            <person name="He P."/>
            <person name="Cai J."/>
        </authorList>
    </citation>
    <scope>NUCLEOTIDE SEQUENCE [LARGE SCALE GENOMIC DNA]</scope>
    <source>
        <strain evidence="7">Xu316</strain>
    </source>
</reference>
<dbReference type="SMART" id="SM00066">
    <property type="entry name" value="GAL4"/>
    <property type="match status" value="1"/>
</dbReference>
<dbReference type="GO" id="GO:0006351">
    <property type="term" value="P:DNA-templated transcription"/>
    <property type="evidence" value="ECO:0007669"/>
    <property type="project" value="InterPro"/>
</dbReference>
<keyword evidence="3" id="KW-0539">Nucleus</keyword>
<dbReference type="Proteomes" id="UP000011777">
    <property type="component" value="Unassembled WGS sequence"/>
</dbReference>
<dbReference type="Pfam" id="PF00172">
    <property type="entry name" value="Zn_clus"/>
    <property type="match status" value="1"/>
</dbReference>
<evidence type="ECO:0000313" key="6">
    <source>
        <dbReference type="EMBL" id="EMG47054.1"/>
    </source>
</evidence>
<dbReference type="Gene3D" id="4.10.240.10">
    <property type="entry name" value="Zn(2)-C6 fungal-type DNA-binding domain"/>
    <property type="match status" value="1"/>
</dbReference>
<feature type="compositionally biased region" description="Basic and acidic residues" evidence="4">
    <location>
        <begin position="100"/>
        <end position="110"/>
    </location>
</feature>
<feature type="compositionally biased region" description="Low complexity" evidence="4">
    <location>
        <begin position="115"/>
        <end position="165"/>
    </location>
</feature>
<feature type="region of interest" description="Disordered" evidence="4">
    <location>
        <begin position="291"/>
        <end position="314"/>
    </location>
</feature>
<evidence type="ECO:0000256" key="4">
    <source>
        <dbReference type="SAM" id="MobiDB-lite"/>
    </source>
</evidence>
<dbReference type="PROSITE" id="PS00463">
    <property type="entry name" value="ZN2_CY6_FUNGAL_1"/>
    <property type="match status" value="1"/>
</dbReference>
<dbReference type="CDD" id="cd00067">
    <property type="entry name" value="GAL4"/>
    <property type="match status" value="1"/>
</dbReference>
<sequence>MYHPMQIQNQPMTTLDSSTTNTNSTTTSTTTTTVQIIEEGKIVKKVQKTRQRKILSCVYCHSKKIKCNRQEPCSQCTKLEIECKYFINERISRGGKKSSRLTETEKKLRGLQDASSSSITTSTTSTTHQQQQHQHQQPMNGSSSSQSSSPTNSSSTVSNSAPPVTATSSIATSIDDMDQGNGKGLRDDDNDFKHAPSIDMSVNFMALVSKNETSMSQSNSANRVSTPLVDSPMSTDPFAASQLIQSPVINNTTNNMTNNFFNTNFTTNTINNNTTNTNTVNANQILSTNNNSINSENITPNSDNNANNNNNSTTNLISFNSSTFPLANQDSMNGFPSNLSSPMIHNGMPSEFKRDQLDPLSKNQQQQQPQQDQQQQQQQQSQQQQSQHNSNPALYNSLTAYSSNPATTINYLYGTNTYYENSHLFEDLSHHLPTSRERSFELMERYMNSVHLLLPIVVNLKEFMQEHKRYWEIKSKSRLSVSSSPNNPVVESPCDSHQNLSDLDFNYIQFYTLYLPILYASTISEFEEYDNLLLNQDIDKYLKGFNKICQYYNYPHGIKTIPLLLGNVIIQSTSPNPSTMEMAQIIRYAKFLHFHKDPSITLRIKDPEVVKFRRLLWWVIFGLDALSSHNFCLPPNCRIDDFNVLMPDEEEPKLGSNDKQLNLSILSMNIKFGYDRILSELVYHLHNGLSANITQVQINEIKKMIITYRASVQTSIDKINKYFSFKTSGNYNIQDMNLISFVKSHSWSYVDRALMLLHKKILLGTPNFPDEKEYSVPVDHLALEKHNGNLSLSKYEDTFGHILEANIITNFNNSSISLLKYGDFDNFSYDDLNNNLIPSILHNFNDFLQYNDFIKFGKFNWYIKRTIPIDSVIIMMVIISVKFKYKFINSDEFLVYKNLINNVLFIINRKWFKNEKYKRMLSLTNMMWEYLLKKFPAIKESEQDKNIVSTSAIDELQLKEKILYDLRHNFIDINDYCSFYSSLENLLNELIKYIE</sequence>
<dbReference type="InterPro" id="IPR001138">
    <property type="entry name" value="Zn2Cys6_DnaBD"/>
</dbReference>
<feature type="region of interest" description="Disordered" evidence="4">
    <location>
        <begin position="1"/>
        <end position="28"/>
    </location>
</feature>
<keyword evidence="7" id="KW-1185">Reference proteome</keyword>
<dbReference type="GO" id="GO:0000981">
    <property type="term" value="F:DNA-binding transcription factor activity, RNA polymerase II-specific"/>
    <property type="evidence" value="ECO:0007669"/>
    <property type="project" value="InterPro"/>
</dbReference>
<dbReference type="PANTHER" id="PTHR31001">
    <property type="entry name" value="UNCHARACTERIZED TRANSCRIPTIONAL REGULATORY PROTEIN"/>
    <property type="match status" value="1"/>
</dbReference>
<dbReference type="eggNOG" id="ENOG502QZSN">
    <property type="taxonomic scope" value="Eukaryota"/>
</dbReference>
<dbReference type="SUPFAM" id="SSF57701">
    <property type="entry name" value="Zn2/Cys6 DNA-binding domain"/>
    <property type="match status" value="1"/>
</dbReference>
<dbReference type="InterPro" id="IPR050613">
    <property type="entry name" value="Sec_Metabolite_Reg"/>
</dbReference>
<feature type="region of interest" description="Disordered" evidence="4">
    <location>
        <begin position="328"/>
        <end position="398"/>
    </location>
</feature>
<evidence type="ECO:0000259" key="5">
    <source>
        <dbReference type="PROSITE" id="PS50048"/>
    </source>
</evidence>
<dbReference type="OMA" id="SCAQIAP"/>
<feature type="domain" description="Zn(2)-C6 fungal-type" evidence="5">
    <location>
        <begin position="56"/>
        <end position="85"/>
    </location>
</feature>
<feature type="compositionally biased region" description="Polar residues" evidence="4">
    <location>
        <begin position="328"/>
        <end position="343"/>
    </location>
</feature>
<accession>M3JXB5</accession>
<dbReference type="PANTHER" id="PTHR31001:SF88">
    <property type="entry name" value="TRANSCRIPTION FACTOR PDR3"/>
    <property type="match status" value="1"/>
</dbReference>
<evidence type="ECO:0000256" key="3">
    <source>
        <dbReference type="ARBA" id="ARBA00023242"/>
    </source>
</evidence>
<dbReference type="SMART" id="SM00906">
    <property type="entry name" value="Fungal_trans"/>
    <property type="match status" value="1"/>
</dbReference>
<dbReference type="CDD" id="cd12148">
    <property type="entry name" value="fungal_TF_MHR"/>
    <property type="match status" value="1"/>
</dbReference>
<evidence type="ECO:0000256" key="1">
    <source>
        <dbReference type="ARBA" id="ARBA00004123"/>
    </source>
</evidence>
<dbReference type="GO" id="GO:0003677">
    <property type="term" value="F:DNA binding"/>
    <property type="evidence" value="ECO:0007669"/>
    <property type="project" value="InterPro"/>
</dbReference>
<organism evidence="6 7">
    <name type="scientific">Candida maltosa (strain Xu316)</name>
    <name type="common">Yeast</name>
    <dbReference type="NCBI Taxonomy" id="1245528"/>
    <lineage>
        <taxon>Eukaryota</taxon>
        <taxon>Fungi</taxon>
        <taxon>Dikarya</taxon>
        <taxon>Ascomycota</taxon>
        <taxon>Saccharomycotina</taxon>
        <taxon>Pichiomycetes</taxon>
        <taxon>Debaryomycetaceae</taxon>
        <taxon>Candida/Lodderomyces clade</taxon>
        <taxon>Candida</taxon>
    </lineage>
</organism>
<protein>
    <recommendedName>
        <fullName evidence="5">Zn(2)-C6 fungal-type domain-containing protein</fullName>
    </recommendedName>
</protein>
<name>M3JXB5_CANMX</name>
<feature type="region of interest" description="Disordered" evidence="4">
    <location>
        <begin position="94"/>
        <end position="192"/>
    </location>
</feature>
<feature type="compositionally biased region" description="Polar residues" evidence="4">
    <location>
        <begin position="388"/>
        <end position="398"/>
    </location>
</feature>
<gene>
    <name evidence="6" type="ORF">G210_2669</name>
</gene>
<dbReference type="InterPro" id="IPR007219">
    <property type="entry name" value="XnlR_reg_dom"/>
</dbReference>
<dbReference type="OrthoDB" id="762982at2759"/>
<dbReference type="InterPro" id="IPR036864">
    <property type="entry name" value="Zn2-C6_fun-type_DNA-bd_sf"/>
</dbReference>
<proteinExistence type="predicted"/>
<dbReference type="PROSITE" id="PS50048">
    <property type="entry name" value="ZN2_CY6_FUNGAL_2"/>
    <property type="match status" value="1"/>
</dbReference>